<evidence type="ECO:0000313" key="2">
    <source>
        <dbReference type="EMBL" id="NMP31062.1"/>
    </source>
</evidence>
<evidence type="ECO:0000259" key="1">
    <source>
        <dbReference type="PROSITE" id="PS51186"/>
    </source>
</evidence>
<dbReference type="InterPro" id="IPR016181">
    <property type="entry name" value="Acyl_CoA_acyltransferase"/>
</dbReference>
<dbReference type="InterPro" id="IPR051531">
    <property type="entry name" value="N-acetyltransferase"/>
</dbReference>
<dbReference type="GO" id="GO:0016747">
    <property type="term" value="F:acyltransferase activity, transferring groups other than amino-acyl groups"/>
    <property type="evidence" value="ECO:0007669"/>
    <property type="project" value="InterPro"/>
</dbReference>
<keyword evidence="2" id="KW-0808">Transferase</keyword>
<comment type="caution">
    <text evidence="2">The sequence shown here is derived from an EMBL/GenBank/DDBJ whole genome shotgun (WGS) entry which is preliminary data.</text>
</comment>
<proteinExistence type="predicted"/>
<protein>
    <submittedName>
        <fullName evidence="2">GNAT family N-acetyltransferase</fullName>
    </submittedName>
</protein>
<feature type="domain" description="N-acetyltransferase" evidence="1">
    <location>
        <begin position="18"/>
        <end position="177"/>
    </location>
</feature>
<organism evidence="2 3">
    <name type="scientific">Thalassotalea algicola</name>
    <dbReference type="NCBI Taxonomy" id="2716224"/>
    <lineage>
        <taxon>Bacteria</taxon>
        <taxon>Pseudomonadati</taxon>
        <taxon>Pseudomonadota</taxon>
        <taxon>Gammaproteobacteria</taxon>
        <taxon>Alteromonadales</taxon>
        <taxon>Colwelliaceae</taxon>
        <taxon>Thalassotalea</taxon>
    </lineage>
</organism>
<sequence>MDLSTLNAKNLAFTTDRLTIRLMTNQDFEYFKQLQNDPELMTFIGPILEERALKEKFSARVNCLEDLSQWFTFLIFDQDTKVFCGSVGFLLQDQDSQRVEIGYLALPAAQGKGVITEAANALLEFIFNQLQARKVIANCAIQNIASWKVMEKLGLLREGELKSDFHVNDVWYDSYCYGLVNHQANQ</sequence>
<dbReference type="PANTHER" id="PTHR43792:SF1">
    <property type="entry name" value="N-ACETYLTRANSFERASE DOMAIN-CONTAINING PROTEIN"/>
    <property type="match status" value="1"/>
</dbReference>
<dbReference type="PANTHER" id="PTHR43792">
    <property type="entry name" value="GNAT FAMILY, PUTATIVE (AFU_ORTHOLOGUE AFUA_3G00765)-RELATED-RELATED"/>
    <property type="match status" value="1"/>
</dbReference>
<dbReference type="PROSITE" id="PS51186">
    <property type="entry name" value="GNAT"/>
    <property type="match status" value="1"/>
</dbReference>
<dbReference type="Proteomes" id="UP000568664">
    <property type="component" value="Unassembled WGS sequence"/>
</dbReference>
<dbReference type="InterPro" id="IPR000182">
    <property type="entry name" value="GNAT_dom"/>
</dbReference>
<dbReference type="SUPFAM" id="SSF55729">
    <property type="entry name" value="Acyl-CoA N-acyltransferases (Nat)"/>
    <property type="match status" value="1"/>
</dbReference>
<dbReference type="EMBL" id="JABBXH010000002">
    <property type="protein sequence ID" value="NMP31062.1"/>
    <property type="molecule type" value="Genomic_DNA"/>
</dbReference>
<dbReference type="AlphaFoldDB" id="A0A7Y0LBF9"/>
<reference evidence="2 3" key="1">
    <citation type="submission" date="2020-04" db="EMBL/GenBank/DDBJ databases">
        <title>Thalassotalea sp. M1531, isolated from the surface of marine red alga.</title>
        <authorList>
            <person name="Pang L."/>
            <person name="Lu D.-C."/>
        </authorList>
    </citation>
    <scope>NUCLEOTIDE SEQUENCE [LARGE SCALE GENOMIC DNA]</scope>
    <source>
        <strain evidence="2 3">M1531</strain>
    </source>
</reference>
<dbReference type="CDD" id="cd04301">
    <property type="entry name" value="NAT_SF"/>
    <property type="match status" value="1"/>
</dbReference>
<name>A0A7Y0LBF9_9GAMM</name>
<evidence type="ECO:0000313" key="3">
    <source>
        <dbReference type="Proteomes" id="UP000568664"/>
    </source>
</evidence>
<dbReference type="Gene3D" id="3.40.630.30">
    <property type="match status" value="1"/>
</dbReference>
<keyword evidence="3" id="KW-1185">Reference proteome</keyword>
<accession>A0A7Y0LBF9</accession>
<gene>
    <name evidence="2" type="ORF">HII17_05740</name>
</gene>
<dbReference type="Pfam" id="PF13302">
    <property type="entry name" value="Acetyltransf_3"/>
    <property type="match status" value="1"/>
</dbReference>
<dbReference type="RefSeq" id="WP_169074405.1">
    <property type="nucleotide sequence ID" value="NZ_JABBXH010000002.1"/>
</dbReference>